<dbReference type="Proteomes" id="UP000054018">
    <property type="component" value="Unassembled WGS sequence"/>
</dbReference>
<dbReference type="EMBL" id="KN833700">
    <property type="protein sequence ID" value="KIK26747.1"/>
    <property type="molecule type" value="Genomic_DNA"/>
</dbReference>
<evidence type="ECO:0000313" key="1">
    <source>
        <dbReference type="EMBL" id="KIK26747.1"/>
    </source>
</evidence>
<evidence type="ECO:0000313" key="2">
    <source>
        <dbReference type="Proteomes" id="UP000054018"/>
    </source>
</evidence>
<gene>
    <name evidence="1" type="ORF">PISMIDRAFT_675678</name>
</gene>
<organism evidence="1 2">
    <name type="scientific">Pisolithus microcarpus 441</name>
    <dbReference type="NCBI Taxonomy" id="765257"/>
    <lineage>
        <taxon>Eukaryota</taxon>
        <taxon>Fungi</taxon>
        <taxon>Dikarya</taxon>
        <taxon>Basidiomycota</taxon>
        <taxon>Agaricomycotina</taxon>
        <taxon>Agaricomycetes</taxon>
        <taxon>Agaricomycetidae</taxon>
        <taxon>Boletales</taxon>
        <taxon>Sclerodermatineae</taxon>
        <taxon>Pisolithaceae</taxon>
        <taxon>Pisolithus</taxon>
    </lineage>
</organism>
<dbReference type="HOGENOM" id="CLU_2606917_0_0_1"/>
<sequence length="79" mass="8598">MSGLTITLTQQFSGKSTLKLPVGIYLPGGRTDQLGASDYCNLTKSLNLSVGEWDIFGRCSAVQHMTGHAVYLRNLCCCR</sequence>
<proteinExistence type="predicted"/>
<reference evidence="2" key="2">
    <citation type="submission" date="2015-01" db="EMBL/GenBank/DDBJ databases">
        <title>Evolutionary Origins and Diversification of the Mycorrhizal Mutualists.</title>
        <authorList>
            <consortium name="DOE Joint Genome Institute"/>
            <consortium name="Mycorrhizal Genomics Consortium"/>
            <person name="Kohler A."/>
            <person name="Kuo A."/>
            <person name="Nagy L.G."/>
            <person name="Floudas D."/>
            <person name="Copeland A."/>
            <person name="Barry K.W."/>
            <person name="Cichocki N."/>
            <person name="Veneault-Fourrey C."/>
            <person name="LaButti K."/>
            <person name="Lindquist E.A."/>
            <person name="Lipzen A."/>
            <person name="Lundell T."/>
            <person name="Morin E."/>
            <person name="Murat C."/>
            <person name="Riley R."/>
            <person name="Ohm R."/>
            <person name="Sun H."/>
            <person name="Tunlid A."/>
            <person name="Henrissat B."/>
            <person name="Grigoriev I.V."/>
            <person name="Hibbett D.S."/>
            <person name="Martin F."/>
        </authorList>
    </citation>
    <scope>NUCLEOTIDE SEQUENCE [LARGE SCALE GENOMIC DNA]</scope>
    <source>
        <strain evidence="2">441</strain>
    </source>
</reference>
<accession>A0A0C9ZWY3</accession>
<keyword evidence="2" id="KW-1185">Reference proteome</keyword>
<protein>
    <submittedName>
        <fullName evidence="1">Uncharacterized protein</fullName>
    </submittedName>
</protein>
<name>A0A0C9ZWY3_9AGAM</name>
<dbReference type="AlphaFoldDB" id="A0A0C9ZWY3"/>
<reference evidence="1 2" key="1">
    <citation type="submission" date="2014-04" db="EMBL/GenBank/DDBJ databases">
        <authorList>
            <consortium name="DOE Joint Genome Institute"/>
            <person name="Kuo A."/>
            <person name="Kohler A."/>
            <person name="Costa M.D."/>
            <person name="Nagy L.G."/>
            <person name="Floudas D."/>
            <person name="Copeland A."/>
            <person name="Barry K.W."/>
            <person name="Cichocki N."/>
            <person name="Veneault-Fourrey C."/>
            <person name="LaButti K."/>
            <person name="Lindquist E.A."/>
            <person name="Lipzen A."/>
            <person name="Lundell T."/>
            <person name="Morin E."/>
            <person name="Murat C."/>
            <person name="Sun H."/>
            <person name="Tunlid A."/>
            <person name="Henrissat B."/>
            <person name="Grigoriev I.V."/>
            <person name="Hibbett D.S."/>
            <person name="Martin F."/>
            <person name="Nordberg H.P."/>
            <person name="Cantor M.N."/>
            <person name="Hua S.X."/>
        </authorList>
    </citation>
    <scope>NUCLEOTIDE SEQUENCE [LARGE SCALE GENOMIC DNA]</scope>
    <source>
        <strain evidence="1 2">441</strain>
    </source>
</reference>